<dbReference type="PANTHER" id="PTHR10131">
    <property type="entry name" value="TNF RECEPTOR ASSOCIATED FACTOR"/>
    <property type="match status" value="1"/>
</dbReference>
<dbReference type="Proteomes" id="UP000681722">
    <property type="component" value="Unassembled WGS sequence"/>
</dbReference>
<dbReference type="InterPro" id="IPR049342">
    <property type="entry name" value="TRAF1-6_MATH_dom"/>
</dbReference>
<evidence type="ECO:0000313" key="6">
    <source>
        <dbReference type="EMBL" id="CAF1433750.1"/>
    </source>
</evidence>
<dbReference type="SUPFAM" id="SSF49599">
    <property type="entry name" value="TRAF domain-like"/>
    <property type="match status" value="1"/>
</dbReference>
<organism evidence="6 8">
    <name type="scientific">Didymodactylos carnosus</name>
    <dbReference type="NCBI Taxonomy" id="1234261"/>
    <lineage>
        <taxon>Eukaryota</taxon>
        <taxon>Metazoa</taxon>
        <taxon>Spiralia</taxon>
        <taxon>Gnathifera</taxon>
        <taxon>Rotifera</taxon>
        <taxon>Eurotatoria</taxon>
        <taxon>Bdelloidea</taxon>
        <taxon>Philodinida</taxon>
        <taxon>Philodinidae</taxon>
        <taxon>Didymodactylos</taxon>
    </lineage>
</organism>
<protein>
    <recommendedName>
        <fullName evidence="5">MATH domain-containing protein</fullName>
    </recommendedName>
</protein>
<dbReference type="AlphaFoldDB" id="A0A815NGZ8"/>
<feature type="domain" description="MATH" evidence="5">
    <location>
        <begin position="35"/>
        <end position="182"/>
    </location>
</feature>
<gene>
    <name evidence="6" type="ORF">GPM918_LOCUS34106</name>
    <name evidence="7" type="ORF">SRO942_LOCUS34804</name>
</gene>
<evidence type="ECO:0000313" key="8">
    <source>
        <dbReference type="Proteomes" id="UP000663829"/>
    </source>
</evidence>
<evidence type="ECO:0000256" key="2">
    <source>
        <dbReference type="ARBA" id="ARBA00022703"/>
    </source>
</evidence>
<accession>A0A815NGZ8</accession>
<dbReference type="EMBL" id="CAJOBC010084104">
    <property type="protein sequence ID" value="CAF4311759.1"/>
    <property type="molecule type" value="Genomic_DNA"/>
</dbReference>
<dbReference type="InterPro" id="IPR008974">
    <property type="entry name" value="TRAF-like"/>
</dbReference>
<dbReference type="InterPro" id="IPR002083">
    <property type="entry name" value="MATH/TRAF_dom"/>
</dbReference>
<reference evidence="6" key="1">
    <citation type="submission" date="2021-02" db="EMBL/GenBank/DDBJ databases">
        <authorList>
            <person name="Nowell W R."/>
        </authorList>
    </citation>
    <scope>NUCLEOTIDE SEQUENCE</scope>
</reference>
<keyword evidence="3" id="KW-0832">Ubl conjugation</keyword>
<feature type="non-terminal residue" evidence="6">
    <location>
        <position position="1"/>
    </location>
</feature>
<evidence type="ECO:0000313" key="7">
    <source>
        <dbReference type="EMBL" id="CAF4311759.1"/>
    </source>
</evidence>
<dbReference type="Pfam" id="PF21355">
    <property type="entry name" value="TRAF-mep_MATH"/>
    <property type="match status" value="1"/>
</dbReference>
<keyword evidence="8" id="KW-1185">Reference proteome</keyword>
<dbReference type="OrthoDB" id="6499288at2759"/>
<name>A0A815NGZ8_9BILA</name>
<evidence type="ECO:0000259" key="5">
    <source>
        <dbReference type="PROSITE" id="PS50144"/>
    </source>
</evidence>
<dbReference type="Proteomes" id="UP000663829">
    <property type="component" value="Unassembled WGS sequence"/>
</dbReference>
<dbReference type="GO" id="GO:0043122">
    <property type="term" value="P:regulation of canonical NF-kappaB signal transduction"/>
    <property type="evidence" value="ECO:0007669"/>
    <property type="project" value="TreeGrafter"/>
</dbReference>
<sequence>SDNRIAAIGPIQESLQQELSNVKENIESTEFTTHDGMKTWKVDNISEKMAAAQSERQNSVYSQPFYSSPAGYKMRARLYLNGDGNARRTHMSLFFALMKGEYDSILKWPFNHKVTFCLLDQSGQNQHVIDSFRPDIKSTSFQRPTSEMNIASGIPNFFPLPMIQQDDNNYVKDDTMFIKIIVDFADVPKSILPFIFNLNPGLPSHVQQCLINEEIQKHDTSNK</sequence>
<dbReference type="PANTHER" id="PTHR10131:SF138">
    <property type="entry name" value="RE66324P"/>
    <property type="match status" value="1"/>
</dbReference>
<comment type="caution">
    <text evidence="6">The sequence shown here is derived from an EMBL/GenBank/DDBJ whole genome shotgun (WGS) entry which is preliminary data.</text>
</comment>
<evidence type="ECO:0000256" key="1">
    <source>
        <dbReference type="ARBA" id="ARBA00022499"/>
    </source>
</evidence>
<dbReference type="Gene3D" id="2.60.210.10">
    <property type="entry name" value="Apoptosis, Tumor Necrosis Factor Receptor Associated Protein 2, Chain A"/>
    <property type="match status" value="1"/>
</dbReference>
<keyword evidence="2" id="KW-0053">Apoptosis</keyword>
<dbReference type="GO" id="GO:0005164">
    <property type="term" value="F:tumor necrosis factor receptor binding"/>
    <property type="evidence" value="ECO:0007669"/>
    <property type="project" value="TreeGrafter"/>
</dbReference>
<keyword evidence="4" id="KW-0175">Coiled coil</keyword>
<keyword evidence="1" id="KW-1017">Isopeptide bond</keyword>
<dbReference type="EMBL" id="CAJNOQ010018666">
    <property type="protein sequence ID" value="CAF1433750.1"/>
    <property type="molecule type" value="Genomic_DNA"/>
</dbReference>
<dbReference type="FunFam" id="2.60.210.10:FF:000001">
    <property type="entry name" value="TNF receptor-associated factor"/>
    <property type="match status" value="1"/>
</dbReference>
<evidence type="ECO:0000256" key="4">
    <source>
        <dbReference type="ARBA" id="ARBA00023054"/>
    </source>
</evidence>
<dbReference type="GO" id="GO:0006915">
    <property type="term" value="P:apoptotic process"/>
    <property type="evidence" value="ECO:0007669"/>
    <property type="project" value="UniProtKB-KW"/>
</dbReference>
<dbReference type="GO" id="GO:0009898">
    <property type="term" value="C:cytoplasmic side of plasma membrane"/>
    <property type="evidence" value="ECO:0007669"/>
    <property type="project" value="TreeGrafter"/>
</dbReference>
<proteinExistence type="predicted"/>
<dbReference type="SMART" id="SM00061">
    <property type="entry name" value="MATH"/>
    <property type="match status" value="1"/>
</dbReference>
<dbReference type="CDD" id="cd00270">
    <property type="entry name" value="MATH_TRAF_C"/>
    <property type="match status" value="1"/>
</dbReference>
<evidence type="ECO:0000256" key="3">
    <source>
        <dbReference type="ARBA" id="ARBA00022843"/>
    </source>
</evidence>
<dbReference type="PROSITE" id="PS50144">
    <property type="entry name" value="MATH"/>
    <property type="match status" value="1"/>
</dbReference>